<organism evidence="1">
    <name type="scientific">Brachypodium distachyon</name>
    <name type="common">Purple false brome</name>
    <name type="synonym">Trachynia distachya</name>
    <dbReference type="NCBI Taxonomy" id="15368"/>
    <lineage>
        <taxon>Eukaryota</taxon>
        <taxon>Viridiplantae</taxon>
        <taxon>Streptophyta</taxon>
        <taxon>Embryophyta</taxon>
        <taxon>Tracheophyta</taxon>
        <taxon>Spermatophyta</taxon>
        <taxon>Magnoliopsida</taxon>
        <taxon>Liliopsida</taxon>
        <taxon>Poales</taxon>
        <taxon>Poaceae</taxon>
        <taxon>BOP clade</taxon>
        <taxon>Pooideae</taxon>
        <taxon>Stipodae</taxon>
        <taxon>Brachypodieae</taxon>
        <taxon>Brachypodium</taxon>
    </lineage>
</organism>
<protein>
    <recommendedName>
        <fullName evidence="4">Endonuclease/exonuclease/phosphatase domain-containing protein</fullName>
    </recommendedName>
</protein>
<proteinExistence type="predicted"/>
<dbReference type="AlphaFoldDB" id="A0A2K2DD08"/>
<evidence type="ECO:0000313" key="3">
    <source>
        <dbReference type="Proteomes" id="UP000008810"/>
    </source>
</evidence>
<dbReference type="InParanoid" id="A0A2K2DD08"/>
<dbReference type="EMBL" id="CM000881">
    <property type="protein sequence ID" value="PNT72161.1"/>
    <property type="molecule type" value="Genomic_DNA"/>
</dbReference>
<dbReference type="InterPro" id="IPR036691">
    <property type="entry name" value="Endo/exonu/phosph_ase_sf"/>
</dbReference>
<reference evidence="2" key="3">
    <citation type="submission" date="2018-08" db="UniProtKB">
        <authorList>
            <consortium name="EnsemblPlants"/>
        </authorList>
    </citation>
    <scope>IDENTIFICATION</scope>
    <source>
        <strain evidence="2">cv. Bd21</strain>
    </source>
</reference>
<sequence>MTILCWNCRGIGQPQTVQELVRLVHAQKPKIVFLSETRQRKEVVENLRWRLGLKNVITFSGEGKGGRLALFWDKGIEVHICLWGTV</sequence>
<dbReference type="EnsemblPlants" id="PNT72161">
    <property type="protein sequence ID" value="PNT72161"/>
    <property type="gene ID" value="BRADI_2g40513v3"/>
</dbReference>
<dbReference type="SUPFAM" id="SSF56219">
    <property type="entry name" value="DNase I-like"/>
    <property type="match status" value="1"/>
</dbReference>
<evidence type="ECO:0000313" key="2">
    <source>
        <dbReference type="EnsemblPlants" id="PNT72161"/>
    </source>
</evidence>
<dbReference type="Gramene" id="PNT72161">
    <property type="protein sequence ID" value="PNT72161"/>
    <property type="gene ID" value="BRADI_2g40513v3"/>
</dbReference>
<dbReference type="Gene3D" id="3.60.10.10">
    <property type="entry name" value="Endonuclease/exonuclease/phosphatase"/>
    <property type="match status" value="1"/>
</dbReference>
<name>A0A2K2DD08_BRADI</name>
<evidence type="ECO:0008006" key="4">
    <source>
        <dbReference type="Google" id="ProtNLM"/>
    </source>
</evidence>
<accession>A0A2K2DD08</accession>
<dbReference type="PANTHER" id="PTHR35218">
    <property type="entry name" value="RNASE H DOMAIN-CONTAINING PROTEIN"/>
    <property type="match status" value="1"/>
</dbReference>
<gene>
    <name evidence="1" type="ORF">BRADI_2g40513v3</name>
</gene>
<reference evidence="1 2" key="1">
    <citation type="journal article" date="2010" name="Nature">
        <title>Genome sequencing and analysis of the model grass Brachypodium distachyon.</title>
        <authorList>
            <consortium name="International Brachypodium Initiative"/>
        </authorList>
    </citation>
    <scope>NUCLEOTIDE SEQUENCE [LARGE SCALE GENOMIC DNA]</scope>
    <source>
        <strain evidence="1 2">Bd21</strain>
    </source>
</reference>
<evidence type="ECO:0000313" key="1">
    <source>
        <dbReference type="EMBL" id="PNT72161.1"/>
    </source>
</evidence>
<dbReference type="Proteomes" id="UP000008810">
    <property type="component" value="Chromosome 2"/>
</dbReference>
<dbReference type="PANTHER" id="PTHR35218:SF9">
    <property type="entry name" value="ENDONUCLEASE_EXONUCLEASE_PHOSPHATASE DOMAIN-CONTAINING PROTEIN"/>
    <property type="match status" value="1"/>
</dbReference>
<keyword evidence="3" id="KW-1185">Reference proteome</keyword>
<dbReference type="OrthoDB" id="1729225at2759"/>
<reference evidence="1" key="2">
    <citation type="submission" date="2017-06" db="EMBL/GenBank/DDBJ databases">
        <title>WGS assembly of Brachypodium distachyon.</title>
        <authorList>
            <consortium name="The International Brachypodium Initiative"/>
            <person name="Lucas S."/>
            <person name="Harmon-Smith M."/>
            <person name="Lail K."/>
            <person name="Tice H."/>
            <person name="Grimwood J."/>
            <person name="Bruce D."/>
            <person name="Barry K."/>
            <person name="Shu S."/>
            <person name="Lindquist E."/>
            <person name="Wang M."/>
            <person name="Pitluck S."/>
            <person name="Vogel J.P."/>
            <person name="Garvin D.F."/>
            <person name="Mockler T.C."/>
            <person name="Schmutz J."/>
            <person name="Rokhsar D."/>
            <person name="Bevan M.W."/>
        </authorList>
    </citation>
    <scope>NUCLEOTIDE SEQUENCE</scope>
    <source>
        <strain evidence="1">Bd21</strain>
    </source>
</reference>